<dbReference type="AlphaFoldDB" id="B8GJJ8"/>
<evidence type="ECO:0000313" key="3">
    <source>
        <dbReference type="Proteomes" id="UP000002457"/>
    </source>
</evidence>
<gene>
    <name evidence="2" type="ordered locus">Mpal_1732</name>
</gene>
<dbReference type="HOGENOM" id="CLU_011540_4_0_2"/>
<dbReference type="Pfam" id="PF01136">
    <property type="entry name" value="Peptidase_U32"/>
    <property type="match status" value="2"/>
</dbReference>
<dbReference type="PANTHER" id="PTHR30217">
    <property type="entry name" value="PEPTIDASE U32 FAMILY"/>
    <property type="match status" value="1"/>
</dbReference>
<dbReference type="InterPro" id="IPR001539">
    <property type="entry name" value="Peptidase_U32"/>
</dbReference>
<name>B8GJJ8_METPE</name>
<sequence>MNQKQRDGLPELLAPAGSEEALIAAINAGADAVYLGGSRFGARQFATNFDEAALVRSVARAHAQNVAVYVTVNTLIHDRELVDVARYLLVLYRMGVDAVLVQDVGVAALARWLVPDLPLHASTQMTIYTIGGVRWAVAHGFSRVVLARELSLAEVTAIAAAAEEEHLDIGLEIFLHGALCYSYSGQCLLSSVIGGRSGNRGSCAQPCRKPYTLLHGETDQYGRPVRMQEVRDDEQYLLSPKDLACYPHLDQVVHSPITSLKIEGRMKSPEYVATVVGIYRTALDAIKTGGWKPEDAVIERLLMAFNRGFTGGYLLGARHRSLMGRDRPDNRGLFVGTVLESDSERGEVIVTLEGTTAPDTGDGLVFIAPDGEECGLVLRGTPWYHPGEQKVSLPVQDRVVVGSKVYLTRSAVYTRATRRQISDDAAHPPARVSLSLSFWFDEERLPHLSGTVLRRDQIAVPVSVIGDEPFLEAREHPLTSDRIREQLTRTGGTPFVITDLVIDNPGTLFGRSSALNRLRRDLLSAAAGVIVSSYHPSEEAQAAAEARCTRFVEMESQPGNVIPVSTIPNLVLFTDTLEAVAAAAAAGCRLICFEPKSPAPCGCTGTVPSMIDQLTKAVNLLRTTGAKLVWKWPQITRHEFFKMAGDILATPLIEDLAGVMVNGIGAATALQEMAPTLPLYGGQGLNIWNRCTVNALTGFHLLTLSGELSREEIAELTDIVSRLPSSDHCPHLALIVQGSAGALVTEDCPVGTSCGCIPPRTGSWAVRDQKGEVFPLLFDGSCRTRIQNAVETCLIDHLLAIAGIGVTEVVIDARGRTPLYAEEMTRLYLQGLDLVATGGRRSVEELAHLKEKVKVISLGGITTGPFLHGLKET</sequence>
<reference evidence="2 3" key="1">
    <citation type="journal article" date="2015" name="Genome Announc.">
        <title>Complete Genome Sequence of Methanosphaerula palustris E1-9CT, a Hydrogenotrophic Methanogen Isolated from a Minerotrophic Fen Peatland.</title>
        <authorList>
            <person name="Cadillo-Quiroz H."/>
            <person name="Browne P."/>
            <person name="Kyrpides N."/>
            <person name="Woyke T."/>
            <person name="Goodwin L."/>
            <person name="Detter C."/>
            <person name="Yavitt J.B."/>
            <person name="Zinder S.H."/>
        </authorList>
    </citation>
    <scope>NUCLEOTIDE SEQUENCE [LARGE SCALE GENOMIC DNA]</scope>
    <source>
        <strain evidence="3">ATCC BAA-1556 / DSM 19958 / E1-9c</strain>
    </source>
</reference>
<proteinExistence type="predicted"/>
<dbReference type="InterPro" id="IPR020988">
    <property type="entry name" value="Pept_U32_collagenase"/>
</dbReference>
<dbReference type="PROSITE" id="PS01276">
    <property type="entry name" value="PEPTIDASE_U32"/>
    <property type="match status" value="1"/>
</dbReference>
<dbReference type="STRING" id="521011.Mpal_1732"/>
<dbReference type="Proteomes" id="UP000002457">
    <property type="component" value="Chromosome"/>
</dbReference>
<dbReference type="RefSeq" id="WP_012618358.1">
    <property type="nucleotide sequence ID" value="NC_011832.1"/>
</dbReference>
<dbReference type="PANTHER" id="PTHR30217:SF10">
    <property type="entry name" value="23S RRNA 5-HYDROXYCYTIDINE C2501 SYNTHASE"/>
    <property type="match status" value="1"/>
</dbReference>
<accession>B8GJJ8</accession>
<organism evidence="2 3">
    <name type="scientific">Methanosphaerula palustris (strain ATCC BAA-1556 / DSM 19958 / E1-9c)</name>
    <dbReference type="NCBI Taxonomy" id="521011"/>
    <lineage>
        <taxon>Archaea</taxon>
        <taxon>Methanobacteriati</taxon>
        <taxon>Methanobacteriota</taxon>
        <taxon>Stenosarchaea group</taxon>
        <taxon>Methanomicrobia</taxon>
        <taxon>Methanomicrobiales</taxon>
        <taxon>Methanoregulaceae</taxon>
        <taxon>Methanosphaerula</taxon>
    </lineage>
</organism>
<keyword evidence="3" id="KW-1185">Reference proteome</keyword>
<dbReference type="eggNOG" id="arCOG03203">
    <property type="taxonomic scope" value="Archaea"/>
</dbReference>
<dbReference type="OrthoDB" id="51464at2157"/>
<feature type="domain" description="Peptidase U32 collagenase" evidence="1">
    <location>
        <begin position="405"/>
        <end position="526"/>
    </location>
</feature>
<dbReference type="EMBL" id="CP001338">
    <property type="protein sequence ID" value="ACL17039.1"/>
    <property type="molecule type" value="Genomic_DNA"/>
</dbReference>
<dbReference type="GeneID" id="7271296"/>
<protein>
    <submittedName>
        <fullName evidence="2">Peptidase U32</fullName>
    </submittedName>
</protein>
<dbReference type="KEGG" id="mpl:Mpal_1732"/>
<evidence type="ECO:0000259" key="1">
    <source>
        <dbReference type="Pfam" id="PF12392"/>
    </source>
</evidence>
<dbReference type="Pfam" id="PF12392">
    <property type="entry name" value="DUF3656"/>
    <property type="match status" value="1"/>
</dbReference>
<dbReference type="InterPro" id="IPR051454">
    <property type="entry name" value="RNA/ubiquinone_mod_enzymes"/>
</dbReference>
<evidence type="ECO:0000313" key="2">
    <source>
        <dbReference type="EMBL" id="ACL17039.1"/>
    </source>
</evidence>